<dbReference type="EMBL" id="AP022570">
    <property type="protein sequence ID" value="BBX50970.1"/>
    <property type="molecule type" value="Genomic_DNA"/>
</dbReference>
<gene>
    <name evidence="1" type="ORF">MPOR_19960</name>
</gene>
<evidence type="ECO:0000313" key="2">
    <source>
        <dbReference type="Proteomes" id="UP000466785"/>
    </source>
</evidence>
<dbReference type="AlphaFoldDB" id="A0A6N4VA34"/>
<sequence length="70" mass="7788">MEWMFVIYGVARVDLSTAMARKQRGKGFVEKSRVGAPRTKSASGVEKIGIDGGTDTYAWHATIMPLMLRR</sequence>
<organism evidence="1 2">
    <name type="scientific">Mycolicibacterium poriferae</name>
    <dbReference type="NCBI Taxonomy" id="39694"/>
    <lineage>
        <taxon>Bacteria</taxon>
        <taxon>Bacillati</taxon>
        <taxon>Actinomycetota</taxon>
        <taxon>Actinomycetes</taxon>
        <taxon>Mycobacteriales</taxon>
        <taxon>Mycobacteriaceae</taxon>
        <taxon>Mycolicibacterium</taxon>
    </lineage>
</organism>
<accession>A0A6N4VA34</accession>
<reference evidence="1 2" key="1">
    <citation type="journal article" date="2019" name="Emerg. Microbes Infect.">
        <title>Comprehensive subspecies identification of 175 nontuberculous mycobacteria species based on 7547 genomic profiles.</title>
        <authorList>
            <person name="Matsumoto Y."/>
            <person name="Kinjo T."/>
            <person name="Motooka D."/>
            <person name="Nabeya D."/>
            <person name="Jung N."/>
            <person name="Uechi K."/>
            <person name="Horii T."/>
            <person name="Iida T."/>
            <person name="Fujita J."/>
            <person name="Nakamura S."/>
        </authorList>
    </citation>
    <scope>NUCLEOTIDE SEQUENCE [LARGE SCALE GENOMIC DNA]</scope>
    <source>
        <strain evidence="1 2">JCM 12603</strain>
    </source>
</reference>
<protein>
    <submittedName>
        <fullName evidence="1">Uncharacterized protein</fullName>
    </submittedName>
</protein>
<dbReference type="Proteomes" id="UP000466785">
    <property type="component" value="Chromosome"/>
</dbReference>
<proteinExistence type="predicted"/>
<keyword evidence="2" id="KW-1185">Reference proteome</keyword>
<name>A0A6N4VA34_9MYCO</name>
<dbReference type="KEGG" id="mpof:MPOR_19960"/>
<evidence type="ECO:0000313" key="1">
    <source>
        <dbReference type="EMBL" id="BBX50970.1"/>
    </source>
</evidence>